<keyword evidence="4" id="KW-0695">RNA-directed DNA polymerase</keyword>
<dbReference type="InterPro" id="IPR053134">
    <property type="entry name" value="RNA-dir_DNA_polymerase"/>
</dbReference>
<proteinExistence type="predicted"/>
<dbReference type="InterPro" id="IPR043128">
    <property type="entry name" value="Rev_trsase/Diguanyl_cyclase"/>
</dbReference>
<dbReference type="Gene3D" id="3.30.70.270">
    <property type="match status" value="1"/>
</dbReference>
<dbReference type="PANTHER" id="PTHR24559">
    <property type="entry name" value="TRANSPOSON TY3-I GAG-POL POLYPROTEIN"/>
    <property type="match status" value="1"/>
</dbReference>
<gene>
    <name evidence="4" type="ORF">Tci_052075</name>
</gene>
<name>A0A6L2N3T1_TANCI</name>
<organism evidence="4">
    <name type="scientific">Tanacetum cinerariifolium</name>
    <name type="common">Dalmatian daisy</name>
    <name type="synonym">Chrysanthemum cinerariifolium</name>
    <dbReference type="NCBI Taxonomy" id="118510"/>
    <lineage>
        <taxon>Eukaryota</taxon>
        <taxon>Viridiplantae</taxon>
        <taxon>Streptophyta</taxon>
        <taxon>Embryophyta</taxon>
        <taxon>Tracheophyta</taxon>
        <taxon>Spermatophyta</taxon>
        <taxon>Magnoliopsida</taxon>
        <taxon>eudicotyledons</taxon>
        <taxon>Gunneridae</taxon>
        <taxon>Pentapetalae</taxon>
        <taxon>asterids</taxon>
        <taxon>campanulids</taxon>
        <taxon>Asterales</taxon>
        <taxon>Asteraceae</taxon>
        <taxon>Asteroideae</taxon>
        <taxon>Anthemideae</taxon>
        <taxon>Anthemidinae</taxon>
        <taxon>Tanacetum</taxon>
    </lineage>
</organism>
<protein>
    <submittedName>
        <fullName evidence="4">Putative reverse transcriptase domain-containing protein</fullName>
    </submittedName>
</protein>
<sequence length="614" mass="70801">WANKFHQDKDSSVRVRVANFTLQSSVQLLRENTDSVHSNQRMSPTTPSVPLKLKVRSNQQMSPTAASVSLKFKAFSMLAACASRAVAILSASSFLMVAWVMAGTADADVLLGAILSTFTRQHRIRMILQVICTMYGNFDNDLFDTSSNEETPKNGTLISKNMFEKNRMVIKHNFVKETNDHKQKFDDRRTFTNNNNNYHNNRNNNNRNNDHHQQPNRRQETVRVYDATSTENHGDTLIIQGDRTQVMEKKSDEKRLEHIPVVREFSKVFPKDLPGVPPVRQVEFQIDLIPKATQVARSPYRLAPLEMQELFDQLQELKDRGFIRPSTSPWGAPVLFVKKKDGSFIMCIDYQELNELTLKNRYPLPRIDDLFDQLQGSSVYSKIGLRSGYHQLSVREEDILKTAFRTRYGHYEFQVMPFSLTNTAAVFMDLINRVCGPYLDKFVIVFINDILIYSRNKEEHANHLRIILELLIREKLYAKFSKCDFWTTIVQFLEHEIDSQGSHKLCEAPILALPEETKILLFIVMHHSKILEKVGKHLPLVEFSYNNGYHASIKAAPFKALYGQKCGSPVCWAEVGDVQFTGQEIIHETTEKIVQIRQRLQAVRDRQRSYANVR</sequence>
<dbReference type="PANTHER" id="PTHR24559:SF427">
    <property type="entry name" value="RNA-DIRECTED DNA POLYMERASE"/>
    <property type="match status" value="1"/>
</dbReference>
<keyword evidence="2" id="KW-0472">Membrane</keyword>
<keyword evidence="4" id="KW-0808">Transferase</keyword>
<reference evidence="4" key="1">
    <citation type="journal article" date="2019" name="Sci. Rep.">
        <title>Draft genome of Tanacetum cinerariifolium, the natural source of mosquito coil.</title>
        <authorList>
            <person name="Yamashiro T."/>
            <person name="Shiraishi A."/>
            <person name="Satake H."/>
            <person name="Nakayama K."/>
        </authorList>
    </citation>
    <scope>NUCLEOTIDE SEQUENCE</scope>
</reference>
<dbReference type="InterPro" id="IPR043502">
    <property type="entry name" value="DNA/RNA_pol_sf"/>
</dbReference>
<keyword evidence="4" id="KW-0548">Nucleotidyltransferase</keyword>
<feature type="compositionally biased region" description="Basic and acidic residues" evidence="1">
    <location>
        <begin position="208"/>
        <end position="222"/>
    </location>
</feature>
<comment type="caution">
    <text evidence="4">The sequence shown here is derived from an EMBL/GenBank/DDBJ whole genome shotgun (WGS) entry which is preliminary data.</text>
</comment>
<evidence type="ECO:0000256" key="1">
    <source>
        <dbReference type="SAM" id="MobiDB-lite"/>
    </source>
</evidence>
<dbReference type="Pfam" id="PF00078">
    <property type="entry name" value="RVT_1"/>
    <property type="match status" value="1"/>
</dbReference>
<keyword evidence="2" id="KW-0812">Transmembrane</keyword>
<feature type="non-terminal residue" evidence="4">
    <location>
        <position position="1"/>
    </location>
</feature>
<dbReference type="InterPro" id="IPR000477">
    <property type="entry name" value="RT_dom"/>
</dbReference>
<keyword evidence="2" id="KW-1133">Transmembrane helix</keyword>
<feature type="compositionally biased region" description="Low complexity" evidence="1">
    <location>
        <begin position="193"/>
        <end position="207"/>
    </location>
</feature>
<dbReference type="AlphaFoldDB" id="A0A6L2N3T1"/>
<dbReference type="SUPFAM" id="SSF56672">
    <property type="entry name" value="DNA/RNA polymerases"/>
    <property type="match status" value="1"/>
</dbReference>
<evidence type="ECO:0000259" key="3">
    <source>
        <dbReference type="Pfam" id="PF00078"/>
    </source>
</evidence>
<feature type="transmembrane region" description="Helical" evidence="2">
    <location>
        <begin position="77"/>
        <end position="101"/>
    </location>
</feature>
<evidence type="ECO:0000256" key="2">
    <source>
        <dbReference type="SAM" id="Phobius"/>
    </source>
</evidence>
<dbReference type="CDD" id="cd01647">
    <property type="entry name" value="RT_LTR"/>
    <property type="match status" value="1"/>
</dbReference>
<feature type="region of interest" description="Disordered" evidence="1">
    <location>
        <begin position="179"/>
        <end position="222"/>
    </location>
</feature>
<evidence type="ECO:0000313" key="4">
    <source>
        <dbReference type="EMBL" id="GEU80097.1"/>
    </source>
</evidence>
<dbReference type="GO" id="GO:0003964">
    <property type="term" value="F:RNA-directed DNA polymerase activity"/>
    <property type="evidence" value="ECO:0007669"/>
    <property type="project" value="UniProtKB-KW"/>
</dbReference>
<feature type="domain" description="Reverse transcriptase" evidence="3">
    <location>
        <begin position="337"/>
        <end position="495"/>
    </location>
</feature>
<accession>A0A6L2N3T1</accession>
<dbReference type="EMBL" id="BKCJ010008010">
    <property type="protein sequence ID" value="GEU80097.1"/>
    <property type="molecule type" value="Genomic_DNA"/>
</dbReference>
<feature type="compositionally biased region" description="Basic and acidic residues" evidence="1">
    <location>
        <begin position="179"/>
        <end position="190"/>
    </location>
</feature>
<dbReference type="Gene3D" id="3.10.10.10">
    <property type="entry name" value="HIV Type 1 Reverse Transcriptase, subunit A, domain 1"/>
    <property type="match status" value="1"/>
</dbReference>